<dbReference type="Proteomes" id="UP000488936">
    <property type="component" value="Unassembled WGS sequence"/>
</dbReference>
<proteinExistence type="predicted"/>
<keyword evidence="2" id="KW-1185">Reference proteome</keyword>
<dbReference type="EMBL" id="WMJY01000043">
    <property type="protein sequence ID" value="MTH30847.1"/>
    <property type="molecule type" value="Genomic_DNA"/>
</dbReference>
<dbReference type="InterPro" id="IPR046233">
    <property type="entry name" value="DUF6266"/>
</dbReference>
<accession>A0A7K1GPQ7</accession>
<dbReference type="Pfam" id="PF19781">
    <property type="entry name" value="DUF6266"/>
    <property type="match status" value="1"/>
</dbReference>
<organism evidence="1 2">
    <name type="scientific">Myroides pelagicus</name>
    <dbReference type="NCBI Taxonomy" id="270914"/>
    <lineage>
        <taxon>Bacteria</taxon>
        <taxon>Pseudomonadati</taxon>
        <taxon>Bacteroidota</taxon>
        <taxon>Flavobacteriia</taxon>
        <taxon>Flavobacteriales</taxon>
        <taxon>Flavobacteriaceae</taxon>
        <taxon>Myroides</taxon>
    </lineage>
</organism>
<evidence type="ECO:0000313" key="2">
    <source>
        <dbReference type="Proteomes" id="UP000488936"/>
    </source>
</evidence>
<sequence length="224" mass="25553">MAEIKDGILGGVHGKVGTVIGITWRGRHFLRSLPSRSRTPASEKQLIQRNKMRLVSPFTSKIKNLVNKYYPKKQEGNRVLNGHEQLNSHLLKEGIETIDGVPHLAIEKVLLSLGVLPPVVIKKINFLKDNRIKIQWEDTLKNVLIKPDDRLTIVIYNDSIDAFHIASHLATRQEKYAHLSLPEKWKNGNFHFWSIWESSDNSVHSTSLYHETIQLNPTSTNTSL</sequence>
<dbReference type="OrthoDB" id="821958at2"/>
<dbReference type="AlphaFoldDB" id="A0A7K1GPQ7"/>
<gene>
    <name evidence="1" type="ORF">GJV77_13235</name>
</gene>
<reference evidence="1 2" key="1">
    <citation type="journal article" date="2006" name="Int. J. Syst. Evol. Microbiol.">
        <title>Myroides pelagicus sp. nov., isolated from seawater in Thailand.</title>
        <authorList>
            <person name="Yoon J."/>
            <person name="Maneerat S."/>
            <person name="Kawai F."/>
            <person name="Yokota A."/>
        </authorList>
    </citation>
    <scope>NUCLEOTIDE SEQUENCE [LARGE SCALE GENOMIC DNA]</scope>
    <source>
        <strain evidence="1 2">SM1T</strain>
    </source>
</reference>
<comment type="caution">
    <text evidence="1">The sequence shown here is derived from an EMBL/GenBank/DDBJ whole genome shotgun (WGS) entry which is preliminary data.</text>
</comment>
<name>A0A7K1GPQ7_9FLAO</name>
<dbReference type="RefSeq" id="WP_155036819.1">
    <property type="nucleotide sequence ID" value="NZ_JBHTIG010000013.1"/>
</dbReference>
<protein>
    <submittedName>
        <fullName evidence="1">Uncharacterized protein</fullName>
    </submittedName>
</protein>
<evidence type="ECO:0000313" key="1">
    <source>
        <dbReference type="EMBL" id="MTH30847.1"/>
    </source>
</evidence>